<proteinExistence type="predicted"/>
<accession>A0AAX2GWW7</accession>
<dbReference type="PANTHER" id="PTHR12905:SF0">
    <property type="entry name" value="CALCINEURIN-LIKE PHOSPHOESTERASE DOMAIN-CONTAINING PROTEIN"/>
    <property type="match status" value="1"/>
</dbReference>
<feature type="domain" description="Calcineurin-like phosphoesterase" evidence="1">
    <location>
        <begin position="1"/>
        <end position="66"/>
    </location>
</feature>
<dbReference type="Gene3D" id="3.60.21.10">
    <property type="match status" value="1"/>
</dbReference>
<dbReference type="AlphaFoldDB" id="A0AAX2GWW7"/>
<evidence type="ECO:0000313" key="3">
    <source>
        <dbReference type="Proteomes" id="UP000215539"/>
    </source>
</evidence>
<dbReference type="InterPro" id="IPR029052">
    <property type="entry name" value="Metallo-depent_PP-like"/>
</dbReference>
<dbReference type="SUPFAM" id="SSF56300">
    <property type="entry name" value="Metallo-dependent phosphatases"/>
    <property type="match status" value="1"/>
</dbReference>
<dbReference type="PANTHER" id="PTHR12905">
    <property type="entry name" value="METALLOPHOSPHOESTERASE"/>
    <property type="match status" value="1"/>
</dbReference>
<reference evidence="2 3" key="1">
    <citation type="submission" date="2017-06" db="EMBL/GenBank/DDBJ databases">
        <authorList>
            <consortium name="Pathogen Informatics"/>
        </authorList>
    </citation>
    <scope>NUCLEOTIDE SEQUENCE [LARGE SCALE GENOMIC DNA]</scope>
    <source>
        <strain evidence="2 3">NCTC12947</strain>
    </source>
</reference>
<evidence type="ECO:0000313" key="2">
    <source>
        <dbReference type="EMBL" id="SNV05526.1"/>
    </source>
</evidence>
<gene>
    <name evidence="2" type="ORF">SAMEA44541418_00589</name>
</gene>
<dbReference type="Proteomes" id="UP000215539">
    <property type="component" value="Chromosome 1"/>
</dbReference>
<name>A0AAX2GWW7_9FLAO</name>
<dbReference type="InterPro" id="IPR051693">
    <property type="entry name" value="UPF0046_metallophosphoest"/>
</dbReference>
<dbReference type="EMBL" id="LT906449">
    <property type="protein sequence ID" value="SNV05526.1"/>
    <property type="molecule type" value="Genomic_DNA"/>
</dbReference>
<dbReference type="GO" id="GO:0016787">
    <property type="term" value="F:hydrolase activity"/>
    <property type="evidence" value="ECO:0007669"/>
    <property type="project" value="InterPro"/>
</dbReference>
<dbReference type="Pfam" id="PF00149">
    <property type="entry name" value="Metallophos"/>
    <property type="match status" value="1"/>
</dbReference>
<dbReference type="InterPro" id="IPR004843">
    <property type="entry name" value="Calcineurin-like_PHP"/>
</dbReference>
<sequence length="74" mass="8238">MTILHISDTHNLHRYLTNLPEAYALMHSGDVSMTGSAAEVTDFIEWFVALPYAHKIFIGGNHDYCLMGKSVEGV</sequence>
<evidence type="ECO:0000259" key="1">
    <source>
        <dbReference type="Pfam" id="PF00149"/>
    </source>
</evidence>
<organism evidence="2 3">
    <name type="scientific">Capnocytophaga haemolytica</name>
    <dbReference type="NCBI Taxonomy" id="45243"/>
    <lineage>
        <taxon>Bacteria</taxon>
        <taxon>Pseudomonadati</taxon>
        <taxon>Bacteroidota</taxon>
        <taxon>Flavobacteriia</taxon>
        <taxon>Flavobacteriales</taxon>
        <taxon>Flavobacteriaceae</taxon>
        <taxon>Capnocytophaga</taxon>
    </lineage>
</organism>
<dbReference type="RefSeq" id="WP_197697155.1">
    <property type="nucleotide sequence ID" value="NZ_CP014227.1"/>
</dbReference>
<protein>
    <recommendedName>
        <fullName evidence="1">Calcineurin-like phosphoesterase domain-containing protein</fullName>
    </recommendedName>
</protein>